<evidence type="ECO:0000256" key="1">
    <source>
        <dbReference type="SAM" id="MobiDB-lite"/>
    </source>
</evidence>
<dbReference type="EMBL" id="KQ964245">
    <property type="protein sequence ID" value="KXJ97036.1"/>
    <property type="molecule type" value="Genomic_DNA"/>
</dbReference>
<dbReference type="InParanoid" id="A0A136JIT6"/>
<evidence type="ECO:0000313" key="2">
    <source>
        <dbReference type="EMBL" id="KXJ97036.1"/>
    </source>
</evidence>
<sequence>MVRSFRSCCHRSDMQPRDDRAFPSRQGRCLCRILQATSRGELRELMVLLHAESHPVSKMQMCRRMSGLETRGRIRCSVVVLPMNGLTNPEVTDGAPEMDGLHTPRCLCRRRYPYPVSSIVIVPALGNMLGVGCTPQVVLPSGRPSASWPPMSDHGMSAVGSLHRAKLLSTSNCPMKQERSVACDQ</sequence>
<dbReference type="AlphaFoldDB" id="A0A136JIT6"/>
<feature type="compositionally biased region" description="Basic and acidic residues" evidence="1">
    <location>
        <begin position="10"/>
        <end position="20"/>
    </location>
</feature>
<protein>
    <submittedName>
        <fullName evidence="2">Uncharacterized protein</fullName>
    </submittedName>
</protein>
<reference evidence="3" key="1">
    <citation type="submission" date="2016-02" db="EMBL/GenBank/DDBJ databases">
        <title>Draft genome sequence of Microdochium bolleyi, a fungal endophyte of beachgrass.</title>
        <authorList>
            <consortium name="DOE Joint Genome Institute"/>
            <person name="David A.S."/>
            <person name="May G."/>
            <person name="Haridas S."/>
            <person name="Lim J."/>
            <person name="Wang M."/>
            <person name="Labutti K."/>
            <person name="Lipzen A."/>
            <person name="Barry K."/>
            <person name="Grigoriev I.V."/>
        </authorList>
    </citation>
    <scope>NUCLEOTIDE SEQUENCE [LARGE SCALE GENOMIC DNA]</scope>
    <source>
        <strain evidence="3">J235TASD1</strain>
    </source>
</reference>
<gene>
    <name evidence="2" type="ORF">Micbo1qcDRAFT_4947</name>
</gene>
<proteinExistence type="predicted"/>
<dbReference type="Proteomes" id="UP000070501">
    <property type="component" value="Unassembled WGS sequence"/>
</dbReference>
<evidence type="ECO:0000313" key="3">
    <source>
        <dbReference type="Proteomes" id="UP000070501"/>
    </source>
</evidence>
<organism evidence="2 3">
    <name type="scientific">Microdochium bolleyi</name>
    <dbReference type="NCBI Taxonomy" id="196109"/>
    <lineage>
        <taxon>Eukaryota</taxon>
        <taxon>Fungi</taxon>
        <taxon>Dikarya</taxon>
        <taxon>Ascomycota</taxon>
        <taxon>Pezizomycotina</taxon>
        <taxon>Sordariomycetes</taxon>
        <taxon>Xylariomycetidae</taxon>
        <taxon>Xylariales</taxon>
        <taxon>Microdochiaceae</taxon>
        <taxon>Microdochium</taxon>
    </lineage>
</organism>
<feature type="region of interest" description="Disordered" evidence="1">
    <location>
        <begin position="1"/>
        <end position="20"/>
    </location>
</feature>
<name>A0A136JIT6_9PEZI</name>
<keyword evidence="3" id="KW-1185">Reference proteome</keyword>
<accession>A0A136JIT6</accession>